<dbReference type="EMBL" id="AABL01000225">
    <property type="protein sequence ID" value="EAA18837.1"/>
    <property type="molecule type" value="Genomic_DNA"/>
</dbReference>
<dbReference type="InParanoid" id="Q7RR95"/>
<dbReference type="Gene3D" id="2.60.270.50">
    <property type="match status" value="1"/>
</dbReference>
<reference evidence="1 2" key="1">
    <citation type="journal article" date="2002" name="Nature">
        <title>Genome sequence and comparative analysis of the model rodent malaria parasite Plasmodium yoelii yoelii.</title>
        <authorList>
            <person name="Carlton J.M."/>
            <person name="Angiuoli S.V."/>
            <person name="Suh B.B."/>
            <person name="Kooij T.W."/>
            <person name="Pertea M."/>
            <person name="Silva J.C."/>
            <person name="Ermolaeva M.D."/>
            <person name="Allen J.E."/>
            <person name="Selengut J.D."/>
            <person name="Koo H.L."/>
            <person name="Peterson J.D."/>
            <person name="Pop M."/>
            <person name="Kosack D.S."/>
            <person name="Shumway M.F."/>
            <person name="Bidwell S.L."/>
            <person name="Shallom S.J."/>
            <person name="van Aken S.E."/>
            <person name="Riedmuller S.B."/>
            <person name="Feldblyum T.V."/>
            <person name="Cho J.K."/>
            <person name="Quackenbush J."/>
            <person name="Sedegah M."/>
            <person name="Shoaibi A."/>
            <person name="Cummings L.M."/>
            <person name="Florens L."/>
            <person name="Yates J.R."/>
            <person name="Raine J.D."/>
            <person name="Sinden R.E."/>
            <person name="Harris M.A."/>
            <person name="Cunningham D.A."/>
            <person name="Preiser P.R."/>
            <person name="Bergman L.W."/>
            <person name="Vaidya A.B."/>
            <person name="van Lin L.H."/>
            <person name="Janse C.J."/>
            <person name="Waters A.P."/>
            <person name="Smith H.O."/>
            <person name="White O.R."/>
            <person name="Salzberg S.L."/>
            <person name="Venter J.C."/>
            <person name="Fraser C.M."/>
            <person name="Hoffman S.L."/>
            <person name="Gardner M.J."/>
            <person name="Carucci D.J."/>
        </authorList>
    </citation>
    <scope>NUCLEOTIDE SEQUENCE [LARGE SCALE GENOMIC DNA]</scope>
    <source>
        <strain evidence="1 2">17XNL</strain>
    </source>
</reference>
<organism evidence="1 2">
    <name type="scientific">Plasmodium yoelii yoelii</name>
    <dbReference type="NCBI Taxonomy" id="73239"/>
    <lineage>
        <taxon>Eukaryota</taxon>
        <taxon>Sar</taxon>
        <taxon>Alveolata</taxon>
        <taxon>Apicomplexa</taxon>
        <taxon>Aconoidasida</taxon>
        <taxon>Haemosporida</taxon>
        <taxon>Plasmodiidae</taxon>
        <taxon>Plasmodium</taxon>
        <taxon>Plasmodium (Vinckeia)</taxon>
    </lineage>
</organism>
<sequence length="882" mass="104072">MFKYATNNELLVERIKRGKEAFYEILKAKKKAEEEYAKKKNKNEYKKYEDSLDDNNIYVKEIKCYEYVLDQLNNLNMYNCNEINENSKSLLALAKTKCIFVKSIRNFPDEKSGCILNPKKLNKLQIYLYNNNMFDQFQNENIAETLSLDELRKIENTKNPCLYGTDPNEEYPNIAGKLPLKNNENNYNIYNNSDNSDEYNLRYKHNTKNYYHNNNYIPNEKESNNDININKKLCENLKYKIVTNCTGNDNMSDTAFQIYHSELNHIDDICFYIQSIEWNKRTEENIFAGICLKVFITTIISKNENNSSNNINTNTTNNNDNTDVSIEDKFLYSTYRNEEIMEILPLSFIINIKNYDWETRLRKSHKSLYILIINFTRQTLVLPDIKKGKSSVLTDGNWVEFPSEKIASLRCSEFGCNNDGMFSSINGYCKYKFMNESCYLNIFWDINNVNSTIKCNIKNTTKYTIIKNVEIYNECTAVFHILEYYYYPPIKLLECRALTNNIINNYGINKNNIDENMNIIYQCSISVIRQFCQYLHNNAQQENNTNCDLLNMSCLKTLMNDDYSDNLRNKNIFSPDFSKSNKIISVYSNEVDNDNSYLNDLNDKKNVTLDNDTIDYTGNEDFRRNIHDHNLHLLRKKRNVNSNSLCYINRKNIFTNINITAARDFFCYMHGNNYSNNIPINSYLYISWNIGNIIYRNLYNSSENIIINAHSLLSSHNINDDVILKLKIDENNRRIYPSHLIQNLLMNVKSDIYINNECVVLDIILNIFHILSAHLSPIIEQIMEMEYGDRWLIDSKIPKSNIWEKSKGKNELDIEGIIHILTTFWMDIFENRIKNIMILENLQKASIFWANQEIDQFDQEFFLSNLVSSYFFSFIYLFCSFK</sequence>
<accession>Q7RR95</accession>
<proteinExistence type="predicted"/>
<dbReference type="Proteomes" id="UP000008553">
    <property type="component" value="Unassembled WGS sequence"/>
</dbReference>
<dbReference type="PaxDb" id="73239-Q7RR95"/>
<keyword evidence="2" id="KW-1185">Reference proteome</keyword>
<comment type="caution">
    <text evidence="1">The sequence shown here is derived from an EMBL/GenBank/DDBJ whole genome shotgun (WGS) entry which is preliminary data.</text>
</comment>
<evidence type="ECO:0000313" key="1">
    <source>
        <dbReference type="EMBL" id="EAA18837.1"/>
    </source>
</evidence>
<protein>
    <submittedName>
        <fullName evidence="1">Uncharacterized protein</fullName>
    </submittedName>
</protein>
<gene>
    <name evidence="1" type="ORF">PY00838</name>
</gene>
<dbReference type="AlphaFoldDB" id="Q7RR95"/>
<dbReference type="FunCoup" id="Q7RR95">
    <property type="interactions" value="4"/>
</dbReference>
<name>Q7RR95_PLAYO</name>
<evidence type="ECO:0000313" key="2">
    <source>
        <dbReference type="Proteomes" id="UP000008553"/>
    </source>
</evidence>